<name>A0ACB9YR28_9PEZI</name>
<dbReference type="Proteomes" id="UP001497700">
    <property type="component" value="Unassembled WGS sequence"/>
</dbReference>
<accession>A0ACB9YR28</accession>
<sequence length="116" mass="13120">MYLIMLMLIDKIPLTTFSKIDRRARSALPLTPSKNRRRTEDAQVWNETENKLKGIWERVLPRVRGDDVGGEKAGLRLRIHLPSSIAIPRGENGSVEEEEAAGMQTHLVAALEYIGR</sequence>
<evidence type="ECO:0000313" key="2">
    <source>
        <dbReference type="Proteomes" id="UP001497700"/>
    </source>
</evidence>
<dbReference type="EMBL" id="MU393545">
    <property type="protein sequence ID" value="KAI4861692.1"/>
    <property type="molecule type" value="Genomic_DNA"/>
</dbReference>
<comment type="caution">
    <text evidence="1">The sequence shown here is derived from an EMBL/GenBank/DDBJ whole genome shotgun (WGS) entry which is preliminary data.</text>
</comment>
<evidence type="ECO:0000313" key="1">
    <source>
        <dbReference type="EMBL" id="KAI4861692.1"/>
    </source>
</evidence>
<keyword evidence="2" id="KW-1185">Reference proteome</keyword>
<organism evidence="1 2">
    <name type="scientific">Hypoxylon rubiginosum</name>
    <dbReference type="NCBI Taxonomy" id="110542"/>
    <lineage>
        <taxon>Eukaryota</taxon>
        <taxon>Fungi</taxon>
        <taxon>Dikarya</taxon>
        <taxon>Ascomycota</taxon>
        <taxon>Pezizomycotina</taxon>
        <taxon>Sordariomycetes</taxon>
        <taxon>Xylariomycetidae</taxon>
        <taxon>Xylariales</taxon>
        <taxon>Hypoxylaceae</taxon>
        <taxon>Hypoxylon</taxon>
    </lineage>
</organism>
<reference evidence="1 2" key="1">
    <citation type="journal article" date="2022" name="New Phytol.">
        <title>Ecological generalism drives hyperdiversity of secondary metabolite gene clusters in xylarialean endophytes.</title>
        <authorList>
            <person name="Franco M.E.E."/>
            <person name="Wisecaver J.H."/>
            <person name="Arnold A.E."/>
            <person name="Ju Y.M."/>
            <person name="Slot J.C."/>
            <person name="Ahrendt S."/>
            <person name="Moore L.P."/>
            <person name="Eastman K.E."/>
            <person name="Scott K."/>
            <person name="Konkel Z."/>
            <person name="Mondo S.J."/>
            <person name="Kuo A."/>
            <person name="Hayes R.D."/>
            <person name="Haridas S."/>
            <person name="Andreopoulos B."/>
            <person name="Riley R."/>
            <person name="LaButti K."/>
            <person name="Pangilinan J."/>
            <person name="Lipzen A."/>
            <person name="Amirebrahimi M."/>
            <person name="Yan J."/>
            <person name="Adam C."/>
            <person name="Keymanesh K."/>
            <person name="Ng V."/>
            <person name="Louie K."/>
            <person name="Northen T."/>
            <person name="Drula E."/>
            <person name="Henrissat B."/>
            <person name="Hsieh H.M."/>
            <person name="Youens-Clark K."/>
            <person name="Lutzoni F."/>
            <person name="Miadlikowska J."/>
            <person name="Eastwood D.C."/>
            <person name="Hamelin R.C."/>
            <person name="Grigoriev I.V."/>
            <person name="U'Ren J.M."/>
        </authorList>
    </citation>
    <scope>NUCLEOTIDE SEQUENCE [LARGE SCALE GENOMIC DNA]</scope>
    <source>
        <strain evidence="1 2">CBS 119005</strain>
    </source>
</reference>
<gene>
    <name evidence="1" type="ORF">F4820DRAFT_432875</name>
</gene>
<proteinExistence type="predicted"/>
<feature type="non-terminal residue" evidence="1">
    <location>
        <position position="116"/>
    </location>
</feature>
<protein>
    <submittedName>
        <fullName evidence="1">Uncharacterized protein</fullName>
    </submittedName>
</protein>